<protein>
    <submittedName>
        <fullName evidence="1">Uncharacterized protein</fullName>
    </submittedName>
</protein>
<keyword evidence="2" id="KW-1185">Reference proteome</keyword>
<evidence type="ECO:0000313" key="1">
    <source>
        <dbReference type="EMBL" id="KAG7098478.1"/>
    </source>
</evidence>
<dbReference type="RefSeq" id="XP_043014948.1">
    <property type="nucleotide sequence ID" value="XM_043146248.1"/>
</dbReference>
<comment type="caution">
    <text evidence="1">The sequence shown here is derived from an EMBL/GenBank/DDBJ whole genome shotgun (WGS) entry which is preliminary data.</text>
</comment>
<dbReference type="GeneID" id="66069499"/>
<dbReference type="KEGG" id="more:E1B28_000423"/>
<dbReference type="Proteomes" id="UP001049176">
    <property type="component" value="Chromosome 1"/>
</dbReference>
<accession>A0A9P7V1D3</accession>
<sequence length="106" mass="11691">MHDTGVRLKHESLQHPNISASDCASCTRHLAHSKKIVDVSSGQILTGESLLALLCSIEARSKRAPNAMIGFYNLRSRSFHSSSTFPFSLSSHSIQQNHSCLSRALW</sequence>
<organism evidence="1 2">
    <name type="scientific">Marasmius oreades</name>
    <name type="common">fairy-ring Marasmius</name>
    <dbReference type="NCBI Taxonomy" id="181124"/>
    <lineage>
        <taxon>Eukaryota</taxon>
        <taxon>Fungi</taxon>
        <taxon>Dikarya</taxon>
        <taxon>Basidiomycota</taxon>
        <taxon>Agaricomycotina</taxon>
        <taxon>Agaricomycetes</taxon>
        <taxon>Agaricomycetidae</taxon>
        <taxon>Agaricales</taxon>
        <taxon>Marasmiineae</taxon>
        <taxon>Marasmiaceae</taxon>
        <taxon>Marasmius</taxon>
    </lineage>
</organism>
<dbReference type="EMBL" id="CM032181">
    <property type="protein sequence ID" value="KAG7098478.1"/>
    <property type="molecule type" value="Genomic_DNA"/>
</dbReference>
<proteinExistence type="predicted"/>
<reference evidence="1" key="1">
    <citation type="journal article" date="2021" name="Genome Biol. Evol.">
        <title>The assembled and annotated genome of the fairy-ring fungus Marasmius oreades.</title>
        <authorList>
            <person name="Hiltunen M."/>
            <person name="Ament-Velasquez S.L."/>
            <person name="Johannesson H."/>
        </authorList>
    </citation>
    <scope>NUCLEOTIDE SEQUENCE</scope>
    <source>
        <strain evidence="1">03SP1</strain>
    </source>
</reference>
<evidence type="ECO:0000313" key="2">
    <source>
        <dbReference type="Proteomes" id="UP001049176"/>
    </source>
</evidence>
<gene>
    <name evidence="1" type="ORF">E1B28_000423</name>
</gene>
<dbReference type="AlphaFoldDB" id="A0A9P7V1D3"/>
<name>A0A9P7V1D3_9AGAR</name>